<dbReference type="InterPro" id="IPR028082">
    <property type="entry name" value="Peripla_BP_I"/>
</dbReference>
<protein>
    <recommendedName>
        <fullName evidence="4">Leucine-binding protein domain-containing protein</fullName>
    </recommendedName>
</protein>
<feature type="region of interest" description="Disordered" evidence="1">
    <location>
        <begin position="505"/>
        <end position="538"/>
    </location>
</feature>
<reference evidence="2 3" key="1">
    <citation type="journal article" date="2019" name="Int. J. Syst. Evol. Microbiol.">
        <title>The Global Catalogue of Microorganisms (GCM) 10K type strain sequencing project: providing services to taxonomists for standard genome sequencing and annotation.</title>
        <authorList>
            <consortium name="The Broad Institute Genomics Platform"/>
            <consortium name="The Broad Institute Genome Sequencing Center for Infectious Disease"/>
            <person name="Wu L."/>
            <person name="Ma J."/>
        </authorList>
    </citation>
    <scope>NUCLEOTIDE SEQUENCE [LARGE SCALE GENOMIC DNA]</scope>
    <source>
        <strain evidence="2 3">JCM 15478</strain>
    </source>
</reference>
<evidence type="ECO:0000256" key="1">
    <source>
        <dbReference type="SAM" id="MobiDB-lite"/>
    </source>
</evidence>
<evidence type="ECO:0000313" key="3">
    <source>
        <dbReference type="Proteomes" id="UP001500016"/>
    </source>
</evidence>
<proteinExistence type="predicted"/>
<sequence length="538" mass="58458">MAELRALRGPRDPRGLWERRGRRRAARRAWLPPRRWTWVLGGVLTLALIAGGALAAVTLPPRWACGSLWDSMVERDGECVGVTDGAYRFGFGEEAGNTAPGDETGRKQAARTAASFRTVQERIERENDRVADSGKDAVTVALLTTLTLDGTSPLTPQRLLRSVEGAYVAQMRANHGKALGDPAPQIRLVLANAGSRQQLWEEPVRTLAGMRDDAAPLVAVTGFAISTSATRDAARELSERGIPMVSSVASADGLNSRKIPGLIRVTPANTDFAAALRAYAEDRDPKGKAMLVFDRHASDLHVKSLTRAYKKAFREQIEDIPEQGFDGTTLDEDPSPALFESTVSSACLVKPDFIPFSGRPADLEAFLESLEQRACGRQPMKVLFVETGEVVSAERAKRLKEHRVTVVQASASDPDWSPRGDRGEPEGFAGFHGAYARYVPDTGVDEALRNGYAVGHHDAVMTAVRAARLPYHEAPREKLTPKRVREKLFGLNLSHKVRAAGGTLSFTVRRGGDPGGKPVPVQEMPPGKGKPPRYTTPK</sequence>
<evidence type="ECO:0000313" key="2">
    <source>
        <dbReference type="EMBL" id="GAA2076266.1"/>
    </source>
</evidence>
<dbReference type="EMBL" id="BAAAPE010000007">
    <property type="protein sequence ID" value="GAA2076266.1"/>
    <property type="molecule type" value="Genomic_DNA"/>
</dbReference>
<comment type="caution">
    <text evidence="2">The sequence shown here is derived from an EMBL/GenBank/DDBJ whole genome shotgun (WGS) entry which is preliminary data.</text>
</comment>
<organism evidence="2 3">
    <name type="scientific">Streptomyces albiaxialis</name>
    <dbReference type="NCBI Taxonomy" id="329523"/>
    <lineage>
        <taxon>Bacteria</taxon>
        <taxon>Bacillati</taxon>
        <taxon>Actinomycetota</taxon>
        <taxon>Actinomycetes</taxon>
        <taxon>Kitasatosporales</taxon>
        <taxon>Streptomycetaceae</taxon>
        <taxon>Streptomyces</taxon>
    </lineage>
</organism>
<keyword evidence="3" id="KW-1185">Reference proteome</keyword>
<dbReference type="SUPFAM" id="SSF53822">
    <property type="entry name" value="Periplasmic binding protein-like I"/>
    <property type="match status" value="1"/>
</dbReference>
<name>A0ABN2VXD3_9ACTN</name>
<gene>
    <name evidence="2" type="ORF">GCM10009801_31600</name>
</gene>
<dbReference type="Proteomes" id="UP001500016">
    <property type="component" value="Unassembled WGS sequence"/>
</dbReference>
<dbReference type="CDD" id="cd06268">
    <property type="entry name" value="PBP1_ABC_transporter_LIVBP-like"/>
    <property type="match status" value="1"/>
</dbReference>
<evidence type="ECO:0008006" key="4">
    <source>
        <dbReference type="Google" id="ProtNLM"/>
    </source>
</evidence>
<dbReference type="RefSeq" id="WP_344528307.1">
    <property type="nucleotide sequence ID" value="NZ_BAAAPE010000007.1"/>
</dbReference>
<accession>A0ABN2VXD3</accession>
<dbReference type="Gene3D" id="3.40.50.2300">
    <property type="match status" value="2"/>
</dbReference>